<dbReference type="SUPFAM" id="SSF52507">
    <property type="entry name" value="Homo-oligomeric flavin-containing Cys decarboxylases, HFCD"/>
    <property type="match status" value="1"/>
</dbReference>
<evidence type="ECO:0000313" key="5">
    <source>
        <dbReference type="Proteomes" id="UP000270296"/>
    </source>
</evidence>
<evidence type="ECO:0000256" key="2">
    <source>
        <dbReference type="ARBA" id="ARBA00038350"/>
    </source>
</evidence>
<evidence type="ECO:0000313" key="4">
    <source>
        <dbReference type="EMBL" id="VDP07168.1"/>
    </source>
</evidence>
<comment type="similarity">
    <text evidence="2">Belongs to the HFCD (homooligomeric flavin containing Cys decarboxylase) superfamily.</text>
</comment>
<dbReference type="OrthoDB" id="1532798at2759"/>
<dbReference type="EMBL" id="UZAM01008976">
    <property type="protein sequence ID" value="VDP07168.1"/>
    <property type="molecule type" value="Genomic_DNA"/>
</dbReference>
<evidence type="ECO:0000256" key="1">
    <source>
        <dbReference type="ARBA" id="ARBA00022993"/>
    </source>
</evidence>
<accession>A0A183IP67</accession>
<reference evidence="4 5" key="2">
    <citation type="submission" date="2018-11" db="EMBL/GenBank/DDBJ databases">
        <authorList>
            <consortium name="Pathogen Informatics"/>
        </authorList>
    </citation>
    <scope>NUCLEOTIDE SEQUENCE [LARGE SCALE GENOMIC DNA]</scope>
</reference>
<keyword evidence="1" id="KW-0173">Coenzyme A biosynthesis</keyword>
<proteinExistence type="inferred from homology"/>
<dbReference type="InterPro" id="IPR036551">
    <property type="entry name" value="Flavin_trans-like"/>
</dbReference>
<dbReference type="GO" id="GO:0004633">
    <property type="term" value="F:phosphopantothenoylcysteine decarboxylase activity"/>
    <property type="evidence" value="ECO:0007669"/>
    <property type="project" value="TreeGrafter"/>
</dbReference>
<dbReference type="WBParaSite" id="SBAD_0000563101-mRNA-1">
    <property type="protein sequence ID" value="SBAD_0000563101-mRNA-1"/>
    <property type="gene ID" value="SBAD_0000563101"/>
</dbReference>
<dbReference type="Pfam" id="PF02441">
    <property type="entry name" value="Flavoprotein"/>
    <property type="match status" value="1"/>
</dbReference>
<evidence type="ECO:0000259" key="3">
    <source>
        <dbReference type="Pfam" id="PF02441"/>
    </source>
</evidence>
<name>A0A183IP67_9BILA</name>
<protein>
    <submittedName>
        <fullName evidence="6">Flavoprotein domain-containing protein</fullName>
    </submittedName>
</protein>
<dbReference type="AlphaFoldDB" id="A0A183IP67"/>
<sequence>MCRCLSVRRPIQLTKKVLKESNKFHLLIGCTGSVAAMKLPELIGEVRGACPISQDQVDVRVVATEKASRFFDADSLQIPVFTDADEWSSWRGRGDMILHIELRRWADVLVISPLDANTMAKIANGLCDNLLTCVPLYFCPAMNTFMWEHPLTYKQMDVLKNLLGFKEIPCVEKELMCGDRGYGAMASVPMIASVIASEIKNHFAIYTG</sequence>
<feature type="domain" description="Flavoprotein" evidence="3">
    <location>
        <begin position="25"/>
        <end position="183"/>
    </location>
</feature>
<dbReference type="Gene3D" id="3.40.50.1950">
    <property type="entry name" value="Flavin prenyltransferase-like"/>
    <property type="match status" value="1"/>
</dbReference>
<organism evidence="6">
    <name type="scientific">Soboliphyme baturini</name>
    <dbReference type="NCBI Taxonomy" id="241478"/>
    <lineage>
        <taxon>Eukaryota</taxon>
        <taxon>Metazoa</taxon>
        <taxon>Ecdysozoa</taxon>
        <taxon>Nematoda</taxon>
        <taxon>Enoplea</taxon>
        <taxon>Dorylaimia</taxon>
        <taxon>Dioctophymatida</taxon>
        <taxon>Dioctophymatoidea</taxon>
        <taxon>Soboliphymatidae</taxon>
        <taxon>Soboliphyme</taxon>
    </lineage>
</organism>
<dbReference type="GO" id="GO:0071513">
    <property type="term" value="C:phosphopantothenoylcysteine decarboxylase complex"/>
    <property type="evidence" value="ECO:0007669"/>
    <property type="project" value="TreeGrafter"/>
</dbReference>
<evidence type="ECO:0000313" key="6">
    <source>
        <dbReference type="WBParaSite" id="SBAD_0000563101-mRNA-1"/>
    </source>
</evidence>
<dbReference type="GO" id="GO:0015937">
    <property type="term" value="P:coenzyme A biosynthetic process"/>
    <property type="evidence" value="ECO:0007669"/>
    <property type="project" value="UniProtKB-KW"/>
</dbReference>
<keyword evidence="5" id="KW-1185">Reference proteome</keyword>
<dbReference type="PANTHER" id="PTHR14359">
    <property type="entry name" value="HOMO-OLIGOMERIC FLAVIN CONTAINING CYS DECARBOXYLASE FAMILY"/>
    <property type="match status" value="1"/>
</dbReference>
<dbReference type="GO" id="GO:0010181">
    <property type="term" value="F:FMN binding"/>
    <property type="evidence" value="ECO:0007669"/>
    <property type="project" value="TreeGrafter"/>
</dbReference>
<reference evidence="6" key="1">
    <citation type="submission" date="2016-06" db="UniProtKB">
        <authorList>
            <consortium name="WormBaseParasite"/>
        </authorList>
    </citation>
    <scope>IDENTIFICATION</scope>
</reference>
<dbReference type="Proteomes" id="UP000270296">
    <property type="component" value="Unassembled WGS sequence"/>
</dbReference>
<gene>
    <name evidence="4" type="ORF">SBAD_LOCUS5414</name>
</gene>
<dbReference type="PANTHER" id="PTHR14359:SF6">
    <property type="entry name" value="PHOSPHOPANTOTHENOYLCYSTEINE DECARBOXYLASE"/>
    <property type="match status" value="1"/>
</dbReference>
<dbReference type="InterPro" id="IPR003382">
    <property type="entry name" value="Flavoprotein"/>
</dbReference>